<evidence type="ECO:0000256" key="4">
    <source>
        <dbReference type="ARBA" id="ARBA00023163"/>
    </source>
</evidence>
<feature type="region of interest" description="Disordered" evidence="7">
    <location>
        <begin position="267"/>
        <end position="299"/>
    </location>
</feature>
<feature type="domain" description="PPC" evidence="8">
    <location>
        <begin position="123"/>
        <end position="261"/>
    </location>
</feature>
<accession>A0AAW0L8T4</accession>
<feature type="compositionally biased region" description="Polar residues" evidence="7">
    <location>
        <begin position="275"/>
        <end position="290"/>
    </location>
</feature>
<feature type="region of interest" description="Disordered" evidence="7">
    <location>
        <begin position="75"/>
        <end position="94"/>
    </location>
</feature>
<evidence type="ECO:0000256" key="1">
    <source>
        <dbReference type="ARBA" id="ARBA00004123"/>
    </source>
</evidence>
<dbReference type="AlphaFoldDB" id="A0AAW0L8T4"/>
<feature type="compositionally biased region" description="Pro residues" evidence="7">
    <location>
        <begin position="31"/>
        <end position="41"/>
    </location>
</feature>
<dbReference type="SUPFAM" id="SSF117856">
    <property type="entry name" value="AF0104/ALDC/Ptd012-like"/>
    <property type="match status" value="2"/>
</dbReference>
<sequence length="428" mass="43772">MEASSGVTVVGSDAPSDYHVAPRTEAGGSTAPPPAAAPSPAPVVAAPPGMAAPAKKKRGRPRKYGLDGSVTMALSPKPISSSAPPPVIDFSSEKRGKVKPASSVNKAKFEVENLGEWVACSVGANFTPHIITVNSGEDVTMKIISFSQQGPRAICILSANGVISSVTLRQPDSSGGTLTYEGRFEILSLSGSFMPTDSGGTRSRSGGMSVSLASPDGRVVGGGVAGLLVAASPVQACSFLSGNQHEQKPKKQKHDYVTTATPTAAVPISSADPKLSSSTSFRGDNWSSMPPDSRNKPTDINGRFEILSLSGSFMPTDSGGTRSRSGGMSVSLASPDGRVVGGGVAGLLVAASPVQALGSFLSGNQHEQKPKKQKHDYVTTATPTAAVPISSADPKLSSSTSFRGDNWSSMPPDSRNKPTDINVSLPGG</sequence>
<keyword evidence="3 6" id="KW-0238">DNA-binding</keyword>
<name>A0AAW0L8T4_QUESU</name>
<evidence type="ECO:0000313" key="9">
    <source>
        <dbReference type="EMBL" id="KAK7847615.1"/>
    </source>
</evidence>
<protein>
    <recommendedName>
        <fullName evidence="6">AT-hook motif nuclear-localized protein</fullName>
    </recommendedName>
</protein>
<dbReference type="Gene3D" id="3.30.1330.80">
    <property type="entry name" value="Hypothetical protein, similar to alpha- acetolactate decarboxylase, domain 2"/>
    <property type="match status" value="2"/>
</dbReference>
<proteinExistence type="predicted"/>
<feature type="compositionally biased region" description="Low complexity" evidence="7">
    <location>
        <begin position="42"/>
        <end position="53"/>
    </location>
</feature>
<evidence type="ECO:0000256" key="2">
    <source>
        <dbReference type="ARBA" id="ARBA00023015"/>
    </source>
</evidence>
<feature type="region of interest" description="Disordered" evidence="7">
    <location>
        <begin position="362"/>
        <end position="428"/>
    </location>
</feature>
<keyword evidence="2 6" id="KW-0805">Transcription regulation</keyword>
<comment type="function">
    <text evidence="6">Transcription factor that specifically binds AT-rich DNA sequences related to the nuclear matrix attachment regions (MARs).</text>
</comment>
<dbReference type="InterPro" id="IPR005175">
    <property type="entry name" value="PPC_dom"/>
</dbReference>
<comment type="caution">
    <text evidence="9">The sequence shown here is derived from an EMBL/GenBank/DDBJ whole genome shotgun (WGS) entry which is preliminary data.</text>
</comment>
<organism evidence="9 10">
    <name type="scientific">Quercus suber</name>
    <name type="common">Cork oak</name>
    <dbReference type="NCBI Taxonomy" id="58331"/>
    <lineage>
        <taxon>Eukaryota</taxon>
        <taxon>Viridiplantae</taxon>
        <taxon>Streptophyta</taxon>
        <taxon>Embryophyta</taxon>
        <taxon>Tracheophyta</taxon>
        <taxon>Spermatophyta</taxon>
        <taxon>Magnoliopsida</taxon>
        <taxon>eudicotyledons</taxon>
        <taxon>Gunneridae</taxon>
        <taxon>Pentapetalae</taxon>
        <taxon>rosids</taxon>
        <taxon>fabids</taxon>
        <taxon>Fagales</taxon>
        <taxon>Fagaceae</taxon>
        <taxon>Quercus</taxon>
    </lineage>
</organism>
<dbReference type="PANTHER" id="PTHR31500:SF7">
    <property type="entry name" value="AT-HOOK MOTIF NUCLEAR-LOCALIZED PROTEIN 1"/>
    <property type="match status" value="1"/>
</dbReference>
<dbReference type="Pfam" id="PF03479">
    <property type="entry name" value="PCC"/>
    <property type="match status" value="2"/>
</dbReference>
<evidence type="ECO:0000313" key="10">
    <source>
        <dbReference type="Proteomes" id="UP000237347"/>
    </source>
</evidence>
<dbReference type="InterPro" id="IPR039605">
    <property type="entry name" value="AHL"/>
</dbReference>
<dbReference type="CDD" id="cd11378">
    <property type="entry name" value="DUF296"/>
    <property type="match status" value="1"/>
</dbReference>
<feature type="compositionally biased region" description="Low complexity" evidence="7">
    <location>
        <begin position="378"/>
        <end position="388"/>
    </location>
</feature>
<evidence type="ECO:0000256" key="7">
    <source>
        <dbReference type="SAM" id="MobiDB-lite"/>
    </source>
</evidence>
<comment type="domain">
    <text evidence="6">The PPC domain mediates interactions between AHL proteins.</text>
</comment>
<reference evidence="9 10" key="1">
    <citation type="journal article" date="2018" name="Sci. Data">
        <title>The draft genome sequence of cork oak.</title>
        <authorList>
            <person name="Ramos A.M."/>
            <person name="Usie A."/>
            <person name="Barbosa P."/>
            <person name="Barros P.M."/>
            <person name="Capote T."/>
            <person name="Chaves I."/>
            <person name="Simoes F."/>
            <person name="Abreu I."/>
            <person name="Carrasquinho I."/>
            <person name="Faro C."/>
            <person name="Guimaraes J.B."/>
            <person name="Mendonca D."/>
            <person name="Nobrega F."/>
            <person name="Rodrigues L."/>
            <person name="Saibo N.J.M."/>
            <person name="Varela M.C."/>
            <person name="Egas C."/>
            <person name="Matos J."/>
            <person name="Miguel C.M."/>
            <person name="Oliveira M.M."/>
            <person name="Ricardo C.P."/>
            <person name="Goncalves S."/>
        </authorList>
    </citation>
    <scope>NUCLEOTIDE SEQUENCE [LARGE SCALE GENOMIC DNA]</scope>
    <source>
        <strain evidence="10">cv. HL8</strain>
    </source>
</reference>
<dbReference type="PROSITE" id="PS51742">
    <property type="entry name" value="PPC"/>
    <property type="match status" value="1"/>
</dbReference>
<evidence type="ECO:0000256" key="3">
    <source>
        <dbReference type="ARBA" id="ARBA00023125"/>
    </source>
</evidence>
<dbReference type="FunFam" id="3.30.1330.80:FF:000003">
    <property type="entry name" value="AT-hook motif nuclear-localized protein 1-like"/>
    <property type="match status" value="1"/>
</dbReference>
<keyword evidence="10" id="KW-1185">Reference proteome</keyword>
<feature type="compositionally biased region" description="Polar residues" evidence="7">
    <location>
        <begin position="396"/>
        <end position="411"/>
    </location>
</feature>
<comment type="subcellular location">
    <subcellularLocation>
        <location evidence="1 6">Nucleus</location>
    </subcellularLocation>
</comment>
<evidence type="ECO:0000259" key="8">
    <source>
        <dbReference type="PROSITE" id="PS51742"/>
    </source>
</evidence>
<gene>
    <name evidence="9" type="primary">AHL1_1</name>
    <name evidence="9" type="ORF">CFP56_006403</name>
</gene>
<keyword evidence="5 6" id="KW-0539">Nucleus</keyword>
<keyword evidence="4 6" id="KW-0804">Transcription</keyword>
<dbReference type="EMBL" id="PKMF04000138">
    <property type="protein sequence ID" value="KAK7847615.1"/>
    <property type="molecule type" value="Genomic_DNA"/>
</dbReference>
<feature type="compositionally biased region" description="Basic residues" evidence="7">
    <location>
        <begin position="54"/>
        <end position="63"/>
    </location>
</feature>
<evidence type="ECO:0000256" key="6">
    <source>
        <dbReference type="RuleBase" id="RU367031"/>
    </source>
</evidence>
<dbReference type="Proteomes" id="UP000237347">
    <property type="component" value="Unassembled WGS sequence"/>
</dbReference>
<evidence type="ECO:0000256" key="5">
    <source>
        <dbReference type="ARBA" id="ARBA00023242"/>
    </source>
</evidence>
<dbReference type="GO" id="GO:0005634">
    <property type="term" value="C:nucleus"/>
    <property type="evidence" value="ECO:0007669"/>
    <property type="project" value="UniProtKB-SubCell"/>
</dbReference>
<dbReference type="PANTHER" id="PTHR31500">
    <property type="entry name" value="AT-HOOK MOTIF NUCLEAR-LOCALIZED PROTEIN 9"/>
    <property type="match status" value="1"/>
</dbReference>
<feature type="region of interest" description="Disordered" evidence="7">
    <location>
        <begin position="1"/>
        <end position="66"/>
    </location>
</feature>
<dbReference type="GO" id="GO:0003680">
    <property type="term" value="F:minor groove of adenine-thymine-rich DNA binding"/>
    <property type="evidence" value="ECO:0007669"/>
    <property type="project" value="UniProtKB-UniRule"/>
</dbReference>